<evidence type="ECO:0000313" key="10">
    <source>
        <dbReference type="Proteomes" id="UP000050430"/>
    </source>
</evidence>
<feature type="transmembrane region" description="Helical" evidence="8">
    <location>
        <begin position="322"/>
        <end position="338"/>
    </location>
</feature>
<dbReference type="OrthoDB" id="152024at2"/>
<protein>
    <recommendedName>
        <fullName evidence="11">DUF2029 domain-containing protein</fullName>
    </recommendedName>
</protein>
<dbReference type="InterPro" id="IPR018584">
    <property type="entry name" value="GT87"/>
</dbReference>
<feature type="transmembrane region" description="Helical" evidence="8">
    <location>
        <begin position="350"/>
        <end position="369"/>
    </location>
</feature>
<feature type="transmembrane region" description="Helical" evidence="8">
    <location>
        <begin position="217"/>
        <end position="236"/>
    </location>
</feature>
<feature type="transmembrane region" description="Helical" evidence="8">
    <location>
        <begin position="300"/>
        <end position="316"/>
    </location>
</feature>
<feature type="transmembrane region" description="Helical" evidence="8">
    <location>
        <begin position="160"/>
        <end position="177"/>
    </location>
</feature>
<evidence type="ECO:0000256" key="4">
    <source>
        <dbReference type="ARBA" id="ARBA00022692"/>
    </source>
</evidence>
<accession>A0A0P6XBT4</accession>
<keyword evidence="5 8" id="KW-1133">Transmembrane helix</keyword>
<evidence type="ECO:0000313" key="9">
    <source>
        <dbReference type="EMBL" id="KPL72719.1"/>
    </source>
</evidence>
<dbReference type="Proteomes" id="UP000050430">
    <property type="component" value="Unassembled WGS sequence"/>
</dbReference>
<dbReference type="RefSeq" id="WP_062421209.1">
    <property type="nucleotide sequence ID" value="NZ_BBYA01000008.1"/>
</dbReference>
<dbReference type="EMBL" id="LGCK01000007">
    <property type="protein sequence ID" value="KPL72719.1"/>
    <property type="molecule type" value="Genomic_DNA"/>
</dbReference>
<feature type="transmembrane region" description="Helical" evidence="8">
    <location>
        <begin position="183"/>
        <end position="205"/>
    </location>
</feature>
<keyword evidence="10" id="KW-1185">Reference proteome</keyword>
<evidence type="ECO:0000256" key="7">
    <source>
        <dbReference type="ARBA" id="ARBA00024033"/>
    </source>
</evidence>
<sequence length="415" mass="47593">MRIQRELRNWLFAALGVIIFLAALTYANHYYAVRNPGGNDFLVHWVGTRALLVDGISPYSDEVAGRIQTMVYGRLAQAGEHQLRVAYPLYSISIFLPFALIPDFVIARSLWMTVLEIALIGLAILSMRLADWRPGMSMTVGFILFSLFFYHGLRPLINGNAVILVAFLSVAGLTALRGRAEELAGVLFAFMTIKPQIALVFILYLTFWGISNQRWRMLGWLYGTVVVLSIVATMLIPDWLMQNLREVVLYPKYNPPGTPAAIFADWLPATGQKIGLALTIILSVLLIVEWFLSRRYEFRGFLWVCCLTLTVSQWIGIQTDPGNFIILLPVLALLFSIIDERYRHMGKYFIWFLMILLMIGLWWLFLGTVSYEYQPIQSSVMFFPFVGLCLLLLVWVRWWAIRPIQLWFDQISRQG</sequence>
<comment type="similarity">
    <text evidence="7">Belongs to the glycosyltransferase 87 family.</text>
</comment>
<keyword evidence="2" id="KW-1003">Cell membrane</keyword>
<evidence type="ECO:0000256" key="2">
    <source>
        <dbReference type="ARBA" id="ARBA00022475"/>
    </source>
</evidence>
<name>A0A0P6XBT4_9CHLR</name>
<dbReference type="STRING" id="229920.ADM99_06465"/>
<proteinExistence type="inferred from homology"/>
<dbReference type="GO" id="GO:0005886">
    <property type="term" value="C:plasma membrane"/>
    <property type="evidence" value="ECO:0007669"/>
    <property type="project" value="UniProtKB-SubCell"/>
</dbReference>
<organism evidence="9 10">
    <name type="scientific">Leptolinea tardivitalis</name>
    <dbReference type="NCBI Taxonomy" id="229920"/>
    <lineage>
        <taxon>Bacteria</taxon>
        <taxon>Bacillati</taxon>
        <taxon>Chloroflexota</taxon>
        <taxon>Anaerolineae</taxon>
        <taxon>Anaerolineales</taxon>
        <taxon>Anaerolineaceae</taxon>
        <taxon>Leptolinea</taxon>
    </lineage>
</organism>
<evidence type="ECO:0000256" key="6">
    <source>
        <dbReference type="ARBA" id="ARBA00023136"/>
    </source>
</evidence>
<comment type="caution">
    <text evidence="9">The sequence shown here is derived from an EMBL/GenBank/DDBJ whole genome shotgun (WGS) entry which is preliminary data.</text>
</comment>
<evidence type="ECO:0000256" key="3">
    <source>
        <dbReference type="ARBA" id="ARBA00022679"/>
    </source>
</evidence>
<evidence type="ECO:0008006" key="11">
    <source>
        <dbReference type="Google" id="ProtNLM"/>
    </source>
</evidence>
<reference evidence="9 10" key="1">
    <citation type="submission" date="2015-07" db="EMBL/GenBank/DDBJ databases">
        <title>Genome sequence of Leptolinea tardivitalis DSM 16556.</title>
        <authorList>
            <person name="Hemp J."/>
            <person name="Ward L.M."/>
            <person name="Pace L.A."/>
            <person name="Fischer W.W."/>
        </authorList>
    </citation>
    <scope>NUCLEOTIDE SEQUENCE [LARGE SCALE GENOMIC DNA]</scope>
    <source>
        <strain evidence="9 10">YMTK-2</strain>
    </source>
</reference>
<evidence type="ECO:0000256" key="1">
    <source>
        <dbReference type="ARBA" id="ARBA00004651"/>
    </source>
</evidence>
<dbReference type="Pfam" id="PF09594">
    <property type="entry name" value="GT87"/>
    <property type="match status" value="1"/>
</dbReference>
<keyword evidence="3" id="KW-0808">Transferase</keyword>
<dbReference type="PATRIC" id="fig|229920.5.peg.1263"/>
<comment type="subcellular location">
    <subcellularLocation>
        <location evidence="1">Cell membrane</location>
        <topology evidence="1">Multi-pass membrane protein</topology>
    </subcellularLocation>
</comment>
<dbReference type="AlphaFoldDB" id="A0A0P6XBT4"/>
<dbReference type="GO" id="GO:0016758">
    <property type="term" value="F:hexosyltransferase activity"/>
    <property type="evidence" value="ECO:0007669"/>
    <property type="project" value="InterPro"/>
</dbReference>
<gene>
    <name evidence="9" type="ORF">ADM99_06465</name>
</gene>
<evidence type="ECO:0000256" key="8">
    <source>
        <dbReference type="SAM" id="Phobius"/>
    </source>
</evidence>
<keyword evidence="4 8" id="KW-0812">Transmembrane</keyword>
<feature type="transmembrane region" description="Helical" evidence="8">
    <location>
        <begin position="381"/>
        <end position="400"/>
    </location>
</feature>
<evidence type="ECO:0000256" key="5">
    <source>
        <dbReference type="ARBA" id="ARBA00022989"/>
    </source>
</evidence>
<feature type="transmembrane region" description="Helical" evidence="8">
    <location>
        <begin position="136"/>
        <end position="153"/>
    </location>
</feature>
<keyword evidence="6 8" id="KW-0472">Membrane</keyword>
<feature type="transmembrane region" description="Helical" evidence="8">
    <location>
        <begin position="274"/>
        <end position="293"/>
    </location>
</feature>
<feature type="transmembrane region" description="Helical" evidence="8">
    <location>
        <begin position="87"/>
        <end position="106"/>
    </location>
</feature>